<comment type="caution">
    <text evidence="1">The sequence shown here is derived from an EMBL/GenBank/DDBJ whole genome shotgun (WGS) entry which is preliminary data.</text>
</comment>
<proteinExistence type="predicted"/>
<keyword evidence="2" id="KW-1185">Reference proteome</keyword>
<dbReference type="AlphaFoldDB" id="A0ABD1ES12"/>
<gene>
    <name evidence="1" type="ORF">ABEB36_006722</name>
</gene>
<accession>A0ABD1ES12</accession>
<protein>
    <submittedName>
        <fullName evidence="1">Uncharacterized protein</fullName>
    </submittedName>
</protein>
<reference evidence="1 2" key="1">
    <citation type="submission" date="2024-05" db="EMBL/GenBank/DDBJ databases">
        <title>Genetic variation in Jamaican populations of the coffee berry borer (Hypothenemus hampei).</title>
        <authorList>
            <person name="Errbii M."/>
            <person name="Myrie A."/>
        </authorList>
    </citation>
    <scope>NUCLEOTIDE SEQUENCE [LARGE SCALE GENOMIC DNA]</scope>
    <source>
        <strain evidence="1">JA-Hopewell-2020-01-JO</strain>
        <tissue evidence="1">Whole body</tissue>
    </source>
</reference>
<evidence type="ECO:0000313" key="1">
    <source>
        <dbReference type="EMBL" id="KAL1501398.1"/>
    </source>
</evidence>
<dbReference type="EMBL" id="JBDJPC010000005">
    <property type="protein sequence ID" value="KAL1501398.1"/>
    <property type="molecule type" value="Genomic_DNA"/>
</dbReference>
<name>A0ABD1ES12_HYPHA</name>
<sequence length="84" mass="9775">MFGQSIRLRPIKGNSGLEIYFYLKCFPISFAQRELEELVEIIDPNIFNIDDDVYSMKNDGWDSQDELIQVQDNVPLSDDLLNEC</sequence>
<evidence type="ECO:0000313" key="2">
    <source>
        <dbReference type="Proteomes" id="UP001566132"/>
    </source>
</evidence>
<organism evidence="1 2">
    <name type="scientific">Hypothenemus hampei</name>
    <name type="common">Coffee berry borer</name>
    <dbReference type="NCBI Taxonomy" id="57062"/>
    <lineage>
        <taxon>Eukaryota</taxon>
        <taxon>Metazoa</taxon>
        <taxon>Ecdysozoa</taxon>
        <taxon>Arthropoda</taxon>
        <taxon>Hexapoda</taxon>
        <taxon>Insecta</taxon>
        <taxon>Pterygota</taxon>
        <taxon>Neoptera</taxon>
        <taxon>Endopterygota</taxon>
        <taxon>Coleoptera</taxon>
        <taxon>Polyphaga</taxon>
        <taxon>Cucujiformia</taxon>
        <taxon>Curculionidae</taxon>
        <taxon>Scolytinae</taxon>
        <taxon>Hypothenemus</taxon>
    </lineage>
</organism>
<dbReference type="Proteomes" id="UP001566132">
    <property type="component" value="Unassembled WGS sequence"/>
</dbReference>